<dbReference type="AlphaFoldDB" id="A0AA87ZH95"/>
<accession>A0AA87ZH95</accession>
<feature type="transmembrane region" description="Helical" evidence="1">
    <location>
        <begin position="22"/>
        <end position="41"/>
    </location>
</feature>
<name>A0AA87ZH95_FICCA</name>
<keyword evidence="1" id="KW-0812">Transmembrane</keyword>
<keyword evidence="3" id="KW-1185">Reference proteome</keyword>
<reference evidence="2" key="1">
    <citation type="submission" date="2023-07" db="EMBL/GenBank/DDBJ databases">
        <title>draft genome sequence of fig (Ficus carica).</title>
        <authorList>
            <person name="Takahashi T."/>
            <person name="Nishimura K."/>
        </authorList>
    </citation>
    <scope>NUCLEOTIDE SEQUENCE</scope>
</reference>
<feature type="transmembrane region" description="Helical" evidence="1">
    <location>
        <begin position="278"/>
        <end position="300"/>
    </location>
</feature>
<proteinExistence type="predicted"/>
<dbReference type="PANTHER" id="PTHR35307:SF3">
    <property type="entry name" value="DUF4220 DOMAIN-CONTAINING PROTEIN"/>
    <property type="match status" value="1"/>
</dbReference>
<feature type="transmembrane region" description="Helical" evidence="1">
    <location>
        <begin position="123"/>
        <end position="149"/>
    </location>
</feature>
<sequence length="760" mass="86075">MGGQGCSAVDGLLKDDKFSAPMPWIGIYIAAASLACLAAMAADLIQGFRFKKFWFPCSCFSINATSLTLIAVAAKLSVDLNTSMPSRVDQLSKLSSTALICTVMGNSMPSLGTMGNEELFMNIMALGILVITIIVNVCIQLATGAIFVFWKEHAFVMFIMLVLLIVLSFSALTVPTTKRYLEYKYKKKHELALKEAPSEIICKKSVCKLREDLNKYWVMAHTCSPQFVMGRSVTCTASGAICLVTASILGECIIRSYFMPRSLKFCRGESDYKWSTVLVLVTQTIAVGVGTVAPACRWLFAIRFRCPYRGNKKEWRKEFRVENYWIQKLEELKDCPLTSPIFKLQNRYSRRAAHDSKNRVLDMCISIQIVIVFTSKLIRFVSIYTASKVLLFCELWKDLKRKLRFCITVSSNDSDQDFLHDSEKDLSRFVLHLEGEEALVDLMIKRNCDATSYWFQRGKKAQPKHLITLLEKSTLELRGVVEFDMSDQVPSLDHEEPPNCWALPLVTLTSIALALPNIDDSSIKELRRGVSEGLVCVKHMEKYLDGKADLTNIRKEAEVLWTEVDLYHKWLEVDLTKISFSRETPTEVLEELARIATNKFSELKEVHMATCLKDNPLKWHVKVLAANSMYRISRCLLLNHERINHQTFEKLFEAITVMISDILCACMTNLQQLISVKCLNSAIEEREGSVRQAVYILGKTEEILKILDRKKLPNLDSYQMACLEEWRSSHKAKNSMAFASSSPETDTLSSGSIDVYIGID</sequence>
<feature type="transmembrane region" description="Helical" evidence="1">
    <location>
        <begin position="237"/>
        <end position="258"/>
    </location>
</feature>
<evidence type="ECO:0000256" key="1">
    <source>
        <dbReference type="SAM" id="Phobius"/>
    </source>
</evidence>
<feature type="transmembrane region" description="Helical" evidence="1">
    <location>
        <begin position="155"/>
        <end position="174"/>
    </location>
</feature>
<dbReference type="Gramene" id="FCD_00006654-RA">
    <property type="protein sequence ID" value="FCD_00006654-RA:cds"/>
    <property type="gene ID" value="FCD_00006654"/>
</dbReference>
<gene>
    <name evidence="2" type="ORF">TIFTF001_003836</name>
</gene>
<comment type="caution">
    <text evidence="2">The sequence shown here is derived from an EMBL/GenBank/DDBJ whole genome shotgun (WGS) entry which is preliminary data.</text>
</comment>
<organism evidence="2 3">
    <name type="scientific">Ficus carica</name>
    <name type="common">Common fig</name>
    <dbReference type="NCBI Taxonomy" id="3494"/>
    <lineage>
        <taxon>Eukaryota</taxon>
        <taxon>Viridiplantae</taxon>
        <taxon>Streptophyta</taxon>
        <taxon>Embryophyta</taxon>
        <taxon>Tracheophyta</taxon>
        <taxon>Spermatophyta</taxon>
        <taxon>Magnoliopsida</taxon>
        <taxon>eudicotyledons</taxon>
        <taxon>Gunneridae</taxon>
        <taxon>Pentapetalae</taxon>
        <taxon>rosids</taxon>
        <taxon>fabids</taxon>
        <taxon>Rosales</taxon>
        <taxon>Moraceae</taxon>
        <taxon>Ficeae</taxon>
        <taxon>Ficus</taxon>
    </lineage>
</organism>
<protein>
    <submittedName>
        <fullName evidence="2">Uncharacterized protein</fullName>
    </submittedName>
</protein>
<dbReference type="EMBL" id="BTGU01000003">
    <property type="protein sequence ID" value="GMN32750.1"/>
    <property type="molecule type" value="Genomic_DNA"/>
</dbReference>
<dbReference type="Proteomes" id="UP001187192">
    <property type="component" value="Unassembled WGS sequence"/>
</dbReference>
<keyword evidence="1" id="KW-0472">Membrane</keyword>
<keyword evidence="1" id="KW-1133">Transmembrane helix</keyword>
<evidence type="ECO:0000313" key="2">
    <source>
        <dbReference type="EMBL" id="GMN32750.1"/>
    </source>
</evidence>
<dbReference type="PANTHER" id="PTHR35307">
    <property type="entry name" value="PROTEIN, PUTATIVE-RELATED"/>
    <property type="match status" value="1"/>
</dbReference>
<feature type="transmembrane region" description="Helical" evidence="1">
    <location>
        <begin position="360"/>
        <end position="378"/>
    </location>
</feature>
<evidence type="ECO:0000313" key="3">
    <source>
        <dbReference type="Proteomes" id="UP001187192"/>
    </source>
</evidence>